<keyword evidence="2" id="KW-1185">Reference proteome</keyword>
<protein>
    <submittedName>
        <fullName evidence="1">Uncharacterized protein</fullName>
    </submittedName>
</protein>
<dbReference type="EMBL" id="JBHRTL010000001">
    <property type="protein sequence ID" value="MFC3153884.1"/>
    <property type="molecule type" value="Genomic_DNA"/>
</dbReference>
<gene>
    <name evidence="1" type="ORF">ACFOEB_01590</name>
</gene>
<evidence type="ECO:0000313" key="2">
    <source>
        <dbReference type="Proteomes" id="UP001595548"/>
    </source>
</evidence>
<name>A0ABV7HJ33_9GAMM</name>
<evidence type="ECO:0000313" key="1">
    <source>
        <dbReference type="EMBL" id="MFC3153884.1"/>
    </source>
</evidence>
<sequence>MKDDLNISPAYQHFLDFFTLTQLERLQGLDSSYFSSMTSEEKNKAFNYLKSNPNFTHHLENLRGLYLCDSEKAINLFKEELKKEPKRYPEQRDNDIIMHGRVFMSGYVCNYNPTKENINDLVSLDVRSSNEEVRSLKYQLIPSSPTTIEAINYLKETTIDEKSTLPAATSTSTLMAMYGLKFKMNDKNYLKIYRGLRSLEKKENLAALKRLESLKEPVLIV</sequence>
<dbReference type="RefSeq" id="WP_382413911.1">
    <property type="nucleotide sequence ID" value="NZ_AP031500.1"/>
</dbReference>
<proteinExistence type="predicted"/>
<comment type="caution">
    <text evidence="1">The sequence shown here is derived from an EMBL/GenBank/DDBJ whole genome shotgun (WGS) entry which is preliminary data.</text>
</comment>
<organism evidence="1 2">
    <name type="scientific">Gilvimarinus japonicus</name>
    <dbReference type="NCBI Taxonomy" id="1796469"/>
    <lineage>
        <taxon>Bacteria</taxon>
        <taxon>Pseudomonadati</taxon>
        <taxon>Pseudomonadota</taxon>
        <taxon>Gammaproteobacteria</taxon>
        <taxon>Cellvibrionales</taxon>
        <taxon>Cellvibrionaceae</taxon>
        <taxon>Gilvimarinus</taxon>
    </lineage>
</organism>
<dbReference type="Proteomes" id="UP001595548">
    <property type="component" value="Unassembled WGS sequence"/>
</dbReference>
<reference evidence="2" key="1">
    <citation type="journal article" date="2019" name="Int. J. Syst. Evol. Microbiol.">
        <title>The Global Catalogue of Microorganisms (GCM) 10K type strain sequencing project: providing services to taxonomists for standard genome sequencing and annotation.</title>
        <authorList>
            <consortium name="The Broad Institute Genomics Platform"/>
            <consortium name="The Broad Institute Genome Sequencing Center for Infectious Disease"/>
            <person name="Wu L."/>
            <person name="Ma J."/>
        </authorList>
    </citation>
    <scope>NUCLEOTIDE SEQUENCE [LARGE SCALE GENOMIC DNA]</scope>
    <source>
        <strain evidence="2">KCTC 52141</strain>
    </source>
</reference>
<accession>A0ABV7HJ33</accession>